<evidence type="ECO:0000256" key="1">
    <source>
        <dbReference type="SAM" id="MobiDB-lite"/>
    </source>
</evidence>
<gene>
    <name evidence="2" type="primary">SSCI05230.1</name>
</gene>
<feature type="compositionally biased region" description="Polar residues" evidence="1">
    <location>
        <begin position="1"/>
        <end position="10"/>
    </location>
</feature>
<sequence>MQRTPVSIASSLGVGPLQSNSNRDTAPPINSTSSTSHVPASLGIGTSQAPSRSLSERLKLSRHASSSSSTPRSTANAD</sequence>
<evidence type="ECO:0000313" key="3">
    <source>
        <dbReference type="Proteomes" id="UP000242770"/>
    </source>
</evidence>
<reference evidence="3" key="1">
    <citation type="submission" date="2014-06" db="EMBL/GenBank/DDBJ databases">
        <authorList>
            <person name="Berkman P.J."/>
        </authorList>
    </citation>
    <scope>NUCLEOTIDE SEQUENCE [LARGE SCALE GENOMIC DNA]</scope>
</reference>
<accession>A0A0F7RTT5</accession>
<feature type="non-terminal residue" evidence="2">
    <location>
        <position position="78"/>
    </location>
</feature>
<dbReference type="Proteomes" id="UP000242770">
    <property type="component" value="Unassembled WGS sequence"/>
</dbReference>
<organism evidence="2 3">
    <name type="scientific">Sporisorium scitamineum</name>
    <dbReference type="NCBI Taxonomy" id="49012"/>
    <lineage>
        <taxon>Eukaryota</taxon>
        <taxon>Fungi</taxon>
        <taxon>Dikarya</taxon>
        <taxon>Basidiomycota</taxon>
        <taxon>Ustilaginomycotina</taxon>
        <taxon>Ustilaginomycetes</taxon>
        <taxon>Ustilaginales</taxon>
        <taxon>Ustilaginaceae</taxon>
        <taxon>Sporisorium</taxon>
    </lineage>
</organism>
<dbReference type="AlphaFoldDB" id="A0A0F7RTT5"/>
<evidence type="ECO:0000313" key="2">
    <source>
        <dbReference type="EMBL" id="CDR98723.1"/>
    </source>
</evidence>
<feature type="region of interest" description="Disordered" evidence="1">
    <location>
        <begin position="1"/>
        <end position="78"/>
    </location>
</feature>
<name>A0A0F7RTT5_9BASI</name>
<proteinExistence type="predicted"/>
<keyword evidence="3" id="KW-1185">Reference proteome</keyword>
<protein>
    <submittedName>
        <fullName evidence="2">Uncharacterized protein</fullName>
    </submittedName>
</protein>
<dbReference type="EMBL" id="CCFA01000279">
    <property type="protein sequence ID" value="CDR98723.1"/>
    <property type="molecule type" value="Genomic_DNA"/>
</dbReference>
<feature type="compositionally biased region" description="Polar residues" evidence="1">
    <location>
        <begin position="17"/>
        <end position="50"/>
    </location>
</feature>
<feature type="compositionally biased region" description="Low complexity" evidence="1">
    <location>
        <begin position="63"/>
        <end position="78"/>
    </location>
</feature>